<dbReference type="Proteomes" id="UP000595894">
    <property type="component" value="Chromosome"/>
</dbReference>
<feature type="region of interest" description="Disordered" evidence="1">
    <location>
        <begin position="43"/>
        <end position="116"/>
    </location>
</feature>
<evidence type="ECO:0000256" key="1">
    <source>
        <dbReference type="SAM" id="MobiDB-lite"/>
    </source>
</evidence>
<sequence length="116" mass="11851">MSAGAAVLAIGAGIAGFLARRQIAAWATDGAAKISNEVSSLKTKAAANDTAEHATPDLAADKPHPTENDRAPLDFRPNMDAPMSEAEREALRPATGPAPSLVAEQGEMNSQTGASN</sequence>
<proteinExistence type="predicted"/>
<gene>
    <name evidence="2" type="ORF">H5J25_06335</name>
</gene>
<dbReference type="AlphaFoldDB" id="A0A974S5S3"/>
<reference evidence="3" key="1">
    <citation type="submission" date="2020-09" db="EMBL/GenBank/DDBJ databases">
        <title>Sphingomonas sp., a new species isolated from pork steak.</title>
        <authorList>
            <person name="Heidler von Heilborn D."/>
        </authorList>
    </citation>
    <scope>NUCLEOTIDE SEQUENCE [LARGE SCALE GENOMIC DNA]</scope>
</reference>
<evidence type="ECO:0000313" key="3">
    <source>
        <dbReference type="Proteomes" id="UP000595894"/>
    </source>
</evidence>
<evidence type="ECO:0000313" key="2">
    <source>
        <dbReference type="EMBL" id="QQV78879.1"/>
    </source>
</evidence>
<name>A0A974S5S3_9SPHN</name>
<feature type="compositionally biased region" description="Basic and acidic residues" evidence="1">
    <location>
        <begin position="50"/>
        <end position="73"/>
    </location>
</feature>
<accession>A0A974S5S3</accession>
<dbReference type="KEGG" id="sari:H5J25_06335"/>
<feature type="compositionally biased region" description="Polar residues" evidence="1">
    <location>
        <begin position="107"/>
        <end position="116"/>
    </location>
</feature>
<protein>
    <submittedName>
        <fullName evidence="2">Uncharacterized protein</fullName>
    </submittedName>
</protein>
<keyword evidence="3" id="KW-1185">Reference proteome</keyword>
<dbReference type="EMBL" id="CP061035">
    <property type="protein sequence ID" value="QQV78879.1"/>
    <property type="molecule type" value="Genomic_DNA"/>
</dbReference>
<organism evidence="2 3">
    <name type="scientific">Sphingomonas aliaeris</name>
    <dbReference type="NCBI Taxonomy" id="2759526"/>
    <lineage>
        <taxon>Bacteria</taxon>
        <taxon>Pseudomonadati</taxon>
        <taxon>Pseudomonadota</taxon>
        <taxon>Alphaproteobacteria</taxon>
        <taxon>Sphingomonadales</taxon>
        <taxon>Sphingomonadaceae</taxon>
        <taxon>Sphingomonas</taxon>
    </lineage>
</organism>